<dbReference type="AlphaFoldDB" id="A0A1X6X946"/>
<dbReference type="Proteomes" id="UP000195981">
    <property type="component" value="Unassembled WGS sequence"/>
</dbReference>
<accession>A0A1X6X946</accession>
<dbReference type="Pfam" id="PF13242">
    <property type="entry name" value="Hydrolase_like"/>
    <property type="match status" value="1"/>
</dbReference>
<dbReference type="OrthoDB" id="3400930at2"/>
<protein>
    <submittedName>
        <fullName evidence="1">4-nitrophenylphosphatase</fullName>
        <ecNumber evidence="1">3.1.3.41</ecNumber>
    </submittedName>
</protein>
<dbReference type="InterPro" id="IPR006357">
    <property type="entry name" value="HAD-SF_hydro_IIA"/>
</dbReference>
<dbReference type="InterPro" id="IPR006439">
    <property type="entry name" value="HAD-SF_hydro_IA"/>
</dbReference>
<organism evidence="1 2">
    <name type="scientific">Brachybacterium nesterenkovii</name>
    <dbReference type="NCBI Taxonomy" id="47847"/>
    <lineage>
        <taxon>Bacteria</taxon>
        <taxon>Bacillati</taxon>
        <taxon>Actinomycetota</taxon>
        <taxon>Actinomycetes</taxon>
        <taxon>Micrococcales</taxon>
        <taxon>Dermabacteraceae</taxon>
        <taxon>Brachybacterium</taxon>
    </lineage>
</organism>
<name>A0A1X6X946_9MICO</name>
<dbReference type="RefSeq" id="WP_087105212.1">
    <property type="nucleotide sequence ID" value="NZ_FWFG01000115.1"/>
</dbReference>
<evidence type="ECO:0000313" key="2">
    <source>
        <dbReference type="Proteomes" id="UP000195981"/>
    </source>
</evidence>
<keyword evidence="1" id="KW-0378">Hydrolase</keyword>
<dbReference type="SUPFAM" id="SSF56784">
    <property type="entry name" value="HAD-like"/>
    <property type="match status" value="1"/>
</dbReference>
<dbReference type="EC" id="3.1.3.41" evidence="1"/>
<dbReference type="GO" id="GO:0016791">
    <property type="term" value="F:phosphatase activity"/>
    <property type="evidence" value="ECO:0007669"/>
    <property type="project" value="TreeGrafter"/>
</dbReference>
<reference evidence="1 2" key="1">
    <citation type="submission" date="2017-02" db="EMBL/GenBank/DDBJ databases">
        <authorList>
            <person name="Peterson S.W."/>
        </authorList>
    </citation>
    <scope>NUCLEOTIDE SEQUENCE [LARGE SCALE GENOMIC DNA]</scope>
    <source>
        <strain evidence="1 2">CIP104813</strain>
    </source>
</reference>
<dbReference type="Pfam" id="PF13344">
    <property type="entry name" value="Hydrolase_6"/>
    <property type="match status" value="1"/>
</dbReference>
<evidence type="ECO:0000313" key="1">
    <source>
        <dbReference type="EMBL" id="SLM95686.1"/>
    </source>
</evidence>
<sequence>MIRRPDMSVLDRYDTLLFDMDGTLMNGGVPIPGAAPGVAAAREAGRSIVFATNNASRTPAQVVAHLATVGVEAAEDEVVTSPQIASQLLADGLEPGAHVLVVGGPSLADEIRAAGLTPVDVDGEDVVAVVQGWDRGLDWPLLAEGTYAVRRGARWMATNIDATLPTERGMAPGNGSMVAVIRHATQVEPEVAGKPEPGMFQLAARRCGSRAPLAVGDRLDTDIEGANRADIDSLLVLTGVSTCEDALRAVPLQRPTWILPDMTSLTAPCPAAVVQGERARCGAVSATWHDGDITAAGPVDDPRTARAVLALVAAHSPDAPWTGHLTDESGQDVRLLER</sequence>
<dbReference type="EMBL" id="FWFG01000115">
    <property type="protein sequence ID" value="SLM95686.1"/>
    <property type="molecule type" value="Genomic_DNA"/>
</dbReference>
<dbReference type="InterPro" id="IPR023214">
    <property type="entry name" value="HAD_sf"/>
</dbReference>
<dbReference type="GO" id="GO:0005737">
    <property type="term" value="C:cytoplasm"/>
    <property type="evidence" value="ECO:0007669"/>
    <property type="project" value="TreeGrafter"/>
</dbReference>
<gene>
    <name evidence="1" type="ORF">FM110_13225</name>
</gene>
<dbReference type="NCBIfam" id="TIGR01549">
    <property type="entry name" value="HAD-SF-IA-v1"/>
    <property type="match status" value="1"/>
</dbReference>
<dbReference type="PANTHER" id="PTHR19288:SF95">
    <property type="entry name" value="D-GLYCEROL 3-PHOSPHATE PHOSPHATASE"/>
    <property type="match status" value="1"/>
</dbReference>
<proteinExistence type="predicted"/>
<dbReference type="Gene3D" id="3.40.50.1000">
    <property type="entry name" value="HAD superfamily/HAD-like"/>
    <property type="match status" value="2"/>
</dbReference>
<keyword evidence="2" id="KW-1185">Reference proteome</keyword>
<dbReference type="PANTHER" id="PTHR19288">
    <property type="entry name" value="4-NITROPHENYLPHOSPHATASE-RELATED"/>
    <property type="match status" value="1"/>
</dbReference>
<dbReference type="NCBIfam" id="TIGR01460">
    <property type="entry name" value="HAD-SF-IIA"/>
    <property type="match status" value="1"/>
</dbReference>
<dbReference type="InterPro" id="IPR036412">
    <property type="entry name" value="HAD-like_sf"/>
</dbReference>